<keyword evidence="2" id="KW-1185">Reference proteome</keyword>
<dbReference type="RefSeq" id="WP_226579657.1">
    <property type="nucleotide sequence ID" value="NZ_BLAY01000033.1"/>
</dbReference>
<name>A0AAV3X4I2_9CYAN</name>
<evidence type="ECO:0000313" key="2">
    <source>
        <dbReference type="Proteomes" id="UP001050975"/>
    </source>
</evidence>
<sequence>MTSRHIMEARFSSQDNLEESGFKIYGVIGRIFTKPALRLRVGIYHRLFWEIPADWVFEMPPQIFDALSSDDGLFLP</sequence>
<proteinExistence type="predicted"/>
<evidence type="ECO:0000313" key="1">
    <source>
        <dbReference type="EMBL" id="GET37712.1"/>
    </source>
</evidence>
<comment type="caution">
    <text evidence="1">The sequence shown here is derived from an EMBL/GenBank/DDBJ whole genome shotgun (WGS) entry which is preliminary data.</text>
</comment>
<dbReference type="Proteomes" id="UP001050975">
    <property type="component" value="Unassembled WGS sequence"/>
</dbReference>
<dbReference type="EMBL" id="BLAY01000033">
    <property type="protein sequence ID" value="GET37712.1"/>
    <property type="molecule type" value="Genomic_DNA"/>
</dbReference>
<accession>A0AAV3X4I2</accession>
<dbReference type="AlphaFoldDB" id="A0AAV3X4I2"/>
<protein>
    <submittedName>
        <fullName evidence="1">Uncharacterized protein</fullName>
    </submittedName>
</protein>
<reference evidence="1" key="1">
    <citation type="submission" date="2019-10" db="EMBL/GenBank/DDBJ databases">
        <title>Draft genome sequece of Microseira wollei NIES-4236.</title>
        <authorList>
            <person name="Yamaguchi H."/>
            <person name="Suzuki S."/>
            <person name="Kawachi M."/>
        </authorList>
    </citation>
    <scope>NUCLEOTIDE SEQUENCE</scope>
    <source>
        <strain evidence="1">NIES-4236</strain>
    </source>
</reference>
<gene>
    <name evidence="1" type="ORF">MiSe_24660</name>
</gene>
<organism evidence="1 2">
    <name type="scientific">Microseira wollei NIES-4236</name>
    <dbReference type="NCBI Taxonomy" id="2530354"/>
    <lineage>
        <taxon>Bacteria</taxon>
        <taxon>Bacillati</taxon>
        <taxon>Cyanobacteriota</taxon>
        <taxon>Cyanophyceae</taxon>
        <taxon>Oscillatoriophycideae</taxon>
        <taxon>Aerosakkonematales</taxon>
        <taxon>Aerosakkonemataceae</taxon>
        <taxon>Microseira</taxon>
    </lineage>
</organism>